<evidence type="ECO:0000256" key="2">
    <source>
        <dbReference type="ARBA" id="ARBA00022490"/>
    </source>
</evidence>
<evidence type="ECO:0000256" key="7">
    <source>
        <dbReference type="HAMAP-Rule" id="MF_00114"/>
    </source>
</evidence>
<dbReference type="GO" id="GO:0016052">
    <property type="term" value="P:carbohydrate catabolic process"/>
    <property type="evidence" value="ECO:0007669"/>
    <property type="project" value="TreeGrafter"/>
</dbReference>
<dbReference type="Gene3D" id="3.20.20.70">
    <property type="entry name" value="Aldolase class I"/>
    <property type="match status" value="1"/>
</dbReference>
<dbReference type="FunFam" id="3.20.20.70:FF:000044">
    <property type="entry name" value="Deoxyribose-phosphate aldolase"/>
    <property type="match status" value="1"/>
</dbReference>
<dbReference type="PANTHER" id="PTHR10889">
    <property type="entry name" value="DEOXYRIBOSE-PHOSPHATE ALDOLASE"/>
    <property type="match status" value="1"/>
</dbReference>
<keyword evidence="4 7" id="KW-0704">Schiff base</keyword>
<dbReference type="GO" id="GO:0005737">
    <property type="term" value="C:cytoplasm"/>
    <property type="evidence" value="ECO:0007669"/>
    <property type="project" value="UniProtKB-SubCell"/>
</dbReference>
<dbReference type="GO" id="GO:0009264">
    <property type="term" value="P:deoxyribonucleotide catabolic process"/>
    <property type="evidence" value="ECO:0007669"/>
    <property type="project" value="UniProtKB-UniRule"/>
</dbReference>
<dbReference type="InterPro" id="IPR028581">
    <property type="entry name" value="DeoC_typeI"/>
</dbReference>
<protein>
    <recommendedName>
        <fullName evidence="7">Deoxyribose-phosphate aldolase</fullName>
        <shortName evidence="7">DERA</shortName>
        <ecNumber evidence="7">4.1.2.4</ecNumber>
    </recommendedName>
    <alternativeName>
        <fullName evidence="7">2-deoxy-D-ribose 5-phosphate aldolase</fullName>
    </alternativeName>
    <alternativeName>
        <fullName evidence="7">Phosphodeoxyriboaldolase</fullName>
        <shortName evidence="7">Deoxyriboaldolase</shortName>
    </alternativeName>
</protein>
<dbReference type="UniPathway" id="UPA00002">
    <property type="reaction ID" value="UER00468"/>
</dbReference>
<dbReference type="HAMAP" id="MF_00114">
    <property type="entry name" value="DeoC_type1"/>
    <property type="match status" value="1"/>
</dbReference>
<dbReference type="SUPFAM" id="SSF51569">
    <property type="entry name" value="Aldolase"/>
    <property type="match status" value="1"/>
</dbReference>
<gene>
    <name evidence="7 8" type="primary">deoC</name>
    <name evidence="8" type="ORF">PATL70BA_0877</name>
</gene>
<evidence type="ECO:0000256" key="4">
    <source>
        <dbReference type="ARBA" id="ARBA00023270"/>
    </source>
</evidence>
<organism evidence="8 9">
    <name type="scientific">Petrocella atlantisensis</name>
    <dbReference type="NCBI Taxonomy" id="2173034"/>
    <lineage>
        <taxon>Bacteria</taxon>
        <taxon>Bacillati</taxon>
        <taxon>Bacillota</taxon>
        <taxon>Clostridia</taxon>
        <taxon>Lachnospirales</taxon>
        <taxon>Vallitaleaceae</taxon>
        <taxon>Petrocella</taxon>
    </lineage>
</organism>
<dbReference type="CDD" id="cd00959">
    <property type="entry name" value="DeoC"/>
    <property type="match status" value="1"/>
</dbReference>
<dbReference type="PIRSF" id="PIRSF001357">
    <property type="entry name" value="DeoC"/>
    <property type="match status" value="1"/>
</dbReference>
<dbReference type="EC" id="4.1.2.4" evidence="7"/>
<name>A0A3P7RVI8_9FIRM</name>
<dbReference type="AlphaFoldDB" id="A0A3P7RVI8"/>
<dbReference type="KEGG" id="cbar:PATL70BA_0877"/>
<dbReference type="PANTHER" id="PTHR10889:SF1">
    <property type="entry name" value="DEOXYRIBOSE-PHOSPHATE ALDOLASE"/>
    <property type="match status" value="1"/>
</dbReference>
<dbReference type="EMBL" id="LR130778">
    <property type="protein sequence ID" value="VDN46752.1"/>
    <property type="molecule type" value="Genomic_DNA"/>
</dbReference>
<keyword evidence="2 7" id="KW-0963">Cytoplasm</keyword>
<evidence type="ECO:0000256" key="6">
    <source>
        <dbReference type="ARBA" id="ARBA00056337"/>
    </source>
</evidence>
<evidence type="ECO:0000256" key="5">
    <source>
        <dbReference type="ARBA" id="ARBA00048791"/>
    </source>
</evidence>
<reference evidence="8 9" key="1">
    <citation type="submission" date="2018-09" db="EMBL/GenBank/DDBJ databases">
        <authorList>
            <person name="Postec A."/>
        </authorList>
    </citation>
    <scope>NUCLEOTIDE SEQUENCE [LARGE SCALE GENOMIC DNA]</scope>
    <source>
        <strain evidence="8">70B-A</strain>
    </source>
</reference>
<dbReference type="GO" id="GO:0004139">
    <property type="term" value="F:deoxyribose-phosphate aldolase activity"/>
    <property type="evidence" value="ECO:0007669"/>
    <property type="project" value="UniProtKB-UniRule"/>
</dbReference>
<proteinExistence type="inferred from homology"/>
<comment type="function">
    <text evidence="6 7">Catalyzes a reversible aldol reaction between acetaldehyde and D-glyceraldehyde 3-phosphate to generate 2-deoxy-D-ribose 5-phosphate.</text>
</comment>
<dbReference type="Pfam" id="PF01791">
    <property type="entry name" value="DeoC"/>
    <property type="match status" value="1"/>
</dbReference>
<dbReference type="GO" id="GO:0006018">
    <property type="term" value="P:2-deoxyribose 1-phosphate catabolic process"/>
    <property type="evidence" value="ECO:0007669"/>
    <property type="project" value="UniProtKB-UniRule"/>
</dbReference>
<accession>A0A3P7RVI8</accession>
<comment type="similarity">
    <text evidence="1 7">Belongs to the DeoC/FbaB aldolase family. DeoC type 1 subfamily.</text>
</comment>
<evidence type="ECO:0000313" key="8">
    <source>
        <dbReference type="EMBL" id="VDN46752.1"/>
    </source>
</evidence>
<keyword evidence="3 7" id="KW-0456">Lyase</keyword>
<feature type="active site" description="Proton donor/acceptor" evidence="7">
    <location>
        <position position="183"/>
    </location>
</feature>
<feature type="active site" description="Schiff-base intermediate with acetaldehyde" evidence="7">
    <location>
        <position position="154"/>
    </location>
</feature>
<dbReference type="NCBIfam" id="TIGR00126">
    <property type="entry name" value="deoC"/>
    <property type="match status" value="1"/>
</dbReference>
<comment type="pathway">
    <text evidence="7">Carbohydrate degradation; 2-deoxy-D-ribose 1-phosphate degradation; D-glyceraldehyde 3-phosphate and acetaldehyde from 2-deoxy-alpha-D-ribose 1-phosphate: step 2/2.</text>
</comment>
<evidence type="ECO:0000256" key="1">
    <source>
        <dbReference type="ARBA" id="ARBA00010936"/>
    </source>
</evidence>
<evidence type="ECO:0000313" key="9">
    <source>
        <dbReference type="Proteomes" id="UP000279029"/>
    </source>
</evidence>
<dbReference type="InterPro" id="IPR002915">
    <property type="entry name" value="DeoC/FbaB/LacD_aldolase"/>
</dbReference>
<feature type="active site" description="Proton donor/acceptor" evidence="7">
    <location>
        <position position="91"/>
    </location>
</feature>
<dbReference type="SMART" id="SM01133">
    <property type="entry name" value="DeoC"/>
    <property type="match status" value="1"/>
</dbReference>
<sequence length="224" mass="23512">MAMDIARMIDHTVLKADATSETVAKLCAEAIKYNFASVCVNTCHVKLVSKILKGSTVKTCCVVGFPLGAMITSAKAFETEEAIRLGAEEIDTVINIGGVKDGNYELVYKDIKAVVDAAGKKAIVKVIIETCLLTNEEKIKVCEISVKAGADFVKTSTGFSTGGATVDDVKLMKKTVNGKALVKASGGIKNQEDLNAIIEAGADRIGTSSGIALVSGISKNDNTY</sequence>
<comment type="subcellular location">
    <subcellularLocation>
        <location evidence="7">Cytoplasm</location>
    </subcellularLocation>
</comment>
<keyword evidence="9" id="KW-1185">Reference proteome</keyword>
<dbReference type="InterPro" id="IPR011343">
    <property type="entry name" value="DeoC"/>
</dbReference>
<evidence type="ECO:0000256" key="3">
    <source>
        <dbReference type="ARBA" id="ARBA00023239"/>
    </source>
</evidence>
<dbReference type="InterPro" id="IPR013785">
    <property type="entry name" value="Aldolase_TIM"/>
</dbReference>
<comment type="catalytic activity">
    <reaction evidence="5 7">
        <text>2-deoxy-D-ribose 5-phosphate = D-glyceraldehyde 3-phosphate + acetaldehyde</text>
        <dbReference type="Rhea" id="RHEA:12821"/>
        <dbReference type="ChEBI" id="CHEBI:15343"/>
        <dbReference type="ChEBI" id="CHEBI:59776"/>
        <dbReference type="ChEBI" id="CHEBI:62877"/>
        <dbReference type="EC" id="4.1.2.4"/>
    </reaction>
</comment>
<dbReference type="Proteomes" id="UP000279029">
    <property type="component" value="Chromosome"/>
</dbReference>